<evidence type="ECO:0000256" key="2">
    <source>
        <dbReference type="ARBA" id="ARBA00001946"/>
    </source>
</evidence>
<comment type="cofactor">
    <cofactor evidence="2 9">
        <name>Mg(2+)</name>
        <dbReference type="ChEBI" id="CHEBI:18420"/>
    </cofactor>
</comment>
<dbReference type="Pfam" id="PF00809">
    <property type="entry name" value="Pterin_bind"/>
    <property type="match status" value="1"/>
</dbReference>
<evidence type="ECO:0000313" key="12">
    <source>
        <dbReference type="EMBL" id="AVP98435.1"/>
    </source>
</evidence>
<evidence type="ECO:0000313" key="13">
    <source>
        <dbReference type="Proteomes" id="UP000241074"/>
    </source>
</evidence>
<evidence type="ECO:0000256" key="3">
    <source>
        <dbReference type="ARBA" id="ARBA00004763"/>
    </source>
</evidence>
<dbReference type="PROSITE" id="PS50972">
    <property type="entry name" value="PTERIN_BINDING"/>
    <property type="match status" value="1"/>
</dbReference>
<evidence type="ECO:0000256" key="7">
    <source>
        <dbReference type="ARBA" id="ARBA00022842"/>
    </source>
</evidence>
<dbReference type="PROSITE" id="PS00792">
    <property type="entry name" value="DHPS_1"/>
    <property type="match status" value="1"/>
</dbReference>
<dbReference type="Proteomes" id="UP000241074">
    <property type="component" value="Chromosome"/>
</dbReference>
<keyword evidence="5 9" id="KW-0808">Transferase</keyword>
<gene>
    <name evidence="12" type="primary">folP</name>
    <name evidence="12" type="ORF">C7S18_15110</name>
</gene>
<dbReference type="CDD" id="cd00739">
    <property type="entry name" value="DHPS"/>
    <property type="match status" value="1"/>
</dbReference>
<reference evidence="12 13" key="2">
    <citation type="submission" date="2018-03" db="EMBL/GenBank/DDBJ databases">
        <authorList>
            <person name="Keele B.F."/>
        </authorList>
    </citation>
    <scope>NUCLEOTIDE SEQUENCE [LARGE SCALE GENOMIC DNA]</scope>
    <source>
        <strain evidence="12 13">D13</strain>
    </source>
</reference>
<dbReference type="PANTHER" id="PTHR20941:SF1">
    <property type="entry name" value="FOLIC ACID SYNTHESIS PROTEIN FOL1"/>
    <property type="match status" value="1"/>
</dbReference>
<keyword evidence="13" id="KW-1185">Reference proteome</keyword>
<organism evidence="12 13">
    <name type="scientific">Ahniella affigens</name>
    <dbReference type="NCBI Taxonomy" id="2021234"/>
    <lineage>
        <taxon>Bacteria</taxon>
        <taxon>Pseudomonadati</taxon>
        <taxon>Pseudomonadota</taxon>
        <taxon>Gammaproteobacteria</taxon>
        <taxon>Lysobacterales</taxon>
        <taxon>Rhodanobacteraceae</taxon>
        <taxon>Ahniella</taxon>
    </lineage>
</organism>
<evidence type="ECO:0000256" key="6">
    <source>
        <dbReference type="ARBA" id="ARBA00022723"/>
    </source>
</evidence>
<dbReference type="SUPFAM" id="SSF51717">
    <property type="entry name" value="Dihydropteroate synthetase-like"/>
    <property type="match status" value="1"/>
</dbReference>
<keyword evidence="6 9" id="KW-0479">Metal-binding</keyword>
<comment type="catalytic activity">
    <reaction evidence="1">
        <text>(7,8-dihydropterin-6-yl)methyl diphosphate + 4-aminobenzoate = 7,8-dihydropteroate + diphosphate</text>
        <dbReference type="Rhea" id="RHEA:19949"/>
        <dbReference type="ChEBI" id="CHEBI:17836"/>
        <dbReference type="ChEBI" id="CHEBI:17839"/>
        <dbReference type="ChEBI" id="CHEBI:33019"/>
        <dbReference type="ChEBI" id="CHEBI:72950"/>
        <dbReference type="EC" id="2.5.1.15"/>
    </reaction>
</comment>
<dbReference type="GO" id="GO:0004156">
    <property type="term" value="F:dihydropteroate synthase activity"/>
    <property type="evidence" value="ECO:0007669"/>
    <property type="project" value="UniProtKB-EC"/>
</dbReference>
<dbReference type="OrthoDB" id="9811744at2"/>
<dbReference type="UniPathway" id="UPA00077">
    <property type="reaction ID" value="UER00156"/>
</dbReference>
<evidence type="ECO:0000256" key="5">
    <source>
        <dbReference type="ARBA" id="ARBA00022679"/>
    </source>
</evidence>
<dbReference type="GO" id="GO:0005829">
    <property type="term" value="C:cytosol"/>
    <property type="evidence" value="ECO:0007669"/>
    <property type="project" value="TreeGrafter"/>
</dbReference>
<dbReference type="GO" id="GO:0046654">
    <property type="term" value="P:tetrahydrofolate biosynthetic process"/>
    <property type="evidence" value="ECO:0007669"/>
    <property type="project" value="UniProtKB-UniPathway"/>
</dbReference>
<protein>
    <recommendedName>
        <fullName evidence="4 9">Dihydropteroate synthase</fullName>
        <shortName evidence="9">DHPS</shortName>
        <ecNumber evidence="4 9">2.5.1.15</ecNumber>
    </recommendedName>
    <alternativeName>
        <fullName evidence="9">Dihydropteroate pyrophosphorylase</fullName>
    </alternativeName>
</protein>
<name>A0A2P1PUB4_9GAMM</name>
<feature type="domain" description="Pterin-binding" evidence="11">
    <location>
        <begin position="27"/>
        <end position="279"/>
    </location>
</feature>
<accession>A0A2P1PUB4</accession>
<dbReference type="AlphaFoldDB" id="A0A2P1PUB4"/>
<dbReference type="GO" id="GO:0046656">
    <property type="term" value="P:folic acid biosynthetic process"/>
    <property type="evidence" value="ECO:0007669"/>
    <property type="project" value="UniProtKB-KW"/>
</dbReference>
<evidence type="ECO:0000256" key="10">
    <source>
        <dbReference type="SAM" id="MobiDB-lite"/>
    </source>
</evidence>
<sequence>MNLDVLFGGKVAPRIRCGDRELLLDRPRVMGILNVTPDSFSDGGKFTQTDAALAHAESLIESGADVIDIGGESTRPGAVAVSPKEQIRRVVPVIEALAKRITIPISIDTSEPEVMRAAAGAGAGMLNDQMALRVDGAMAAAAELGLPVCLMHMQGTPATMQDAPHYLDVVDEVRRFLADRVLAAQFAGLDPKQLLVDPGFGFGKMLAHNVSLLANLRQLTGMGAGLMVGLSRKRMIGELTEQALDGRTSGSVAAALIAAQQGAILLRVHDVRETVDALKVLQALHGKRQPKKGAKPGPKSPWDDDDA</sequence>
<keyword evidence="7 9" id="KW-0460">Magnesium</keyword>
<evidence type="ECO:0000256" key="1">
    <source>
        <dbReference type="ARBA" id="ARBA00000012"/>
    </source>
</evidence>
<evidence type="ECO:0000256" key="8">
    <source>
        <dbReference type="ARBA" id="ARBA00022909"/>
    </source>
</evidence>
<dbReference type="InterPro" id="IPR006390">
    <property type="entry name" value="DHP_synth_dom"/>
</dbReference>
<keyword evidence="8 9" id="KW-0289">Folate biosynthesis</keyword>
<feature type="region of interest" description="Disordered" evidence="10">
    <location>
        <begin position="286"/>
        <end position="307"/>
    </location>
</feature>
<comment type="pathway">
    <text evidence="3 9">Cofactor biosynthesis; tetrahydrofolate biosynthesis; 7,8-dihydrofolate from 2-amino-4-hydroxy-6-hydroxymethyl-7,8-dihydropteridine diphosphate and 4-aminobenzoate: step 1/2.</text>
</comment>
<dbReference type="KEGG" id="xba:C7S18_15110"/>
<dbReference type="EC" id="2.5.1.15" evidence="4 9"/>
<proteinExistence type="inferred from homology"/>
<evidence type="ECO:0000256" key="9">
    <source>
        <dbReference type="RuleBase" id="RU361205"/>
    </source>
</evidence>
<comment type="similarity">
    <text evidence="9">Belongs to the DHPS family.</text>
</comment>
<evidence type="ECO:0000259" key="11">
    <source>
        <dbReference type="PROSITE" id="PS50972"/>
    </source>
</evidence>
<dbReference type="RefSeq" id="WP_106892356.1">
    <property type="nucleotide sequence ID" value="NZ_CP027860.1"/>
</dbReference>
<dbReference type="PANTHER" id="PTHR20941">
    <property type="entry name" value="FOLATE SYNTHESIS PROTEINS"/>
    <property type="match status" value="1"/>
</dbReference>
<dbReference type="InterPro" id="IPR011005">
    <property type="entry name" value="Dihydropteroate_synth-like_sf"/>
</dbReference>
<reference evidence="12 13" key="1">
    <citation type="submission" date="2018-03" db="EMBL/GenBank/DDBJ databases">
        <title>Ahniella affigens gen. nov., sp. nov., a gammaproteobacterium isolated from sandy soil near a stream.</title>
        <authorList>
            <person name="Ko Y."/>
            <person name="Kim J.-H."/>
        </authorList>
    </citation>
    <scope>NUCLEOTIDE SEQUENCE [LARGE SCALE GENOMIC DNA]</scope>
    <source>
        <strain evidence="12 13">D13</strain>
    </source>
</reference>
<evidence type="ECO:0000256" key="4">
    <source>
        <dbReference type="ARBA" id="ARBA00012458"/>
    </source>
</evidence>
<comment type="function">
    <text evidence="9">Catalyzes the condensation of para-aminobenzoate (pABA) with 6-hydroxymethyl-7,8-dihydropterin diphosphate (DHPt-PP) to form 7,8-dihydropteroate (H2Pte), the immediate precursor of folate derivatives.</text>
</comment>
<dbReference type="InterPro" id="IPR045031">
    <property type="entry name" value="DHP_synth-like"/>
</dbReference>
<dbReference type="InterPro" id="IPR000489">
    <property type="entry name" value="Pterin-binding_dom"/>
</dbReference>
<dbReference type="NCBIfam" id="TIGR01496">
    <property type="entry name" value="DHPS"/>
    <property type="match status" value="1"/>
</dbReference>
<dbReference type="Gene3D" id="3.20.20.20">
    <property type="entry name" value="Dihydropteroate synthase-like"/>
    <property type="match status" value="1"/>
</dbReference>
<dbReference type="EMBL" id="CP027860">
    <property type="protein sequence ID" value="AVP98435.1"/>
    <property type="molecule type" value="Genomic_DNA"/>
</dbReference>
<dbReference type="GO" id="GO:0046872">
    <property type="term" value="F:metal ion binding"/>
    <property type="evidence" value="ECO:0007669"/>
    <property type="project" value="UniProtKB-KW"/>
</dbReference>
<dbReference type="PROSITE" id="PS00793">
    <property type="entry name" value="DHPS_2"/>
    <property type="match status" value="1"/>
</dbReference>